<dbReference type="PANTHER" id="PTHR13060:SF0">
    <property type="entry name" value="PROTEIN ECDYSONELESS HOMOLOG"/>
    <property type="match status" value="1"/>
</dbReference>
<dbReference type="PANTHER" id="PTHR13060">
    <property type="entry name" value="SGT1 PROTEIN HSGT1 SUPPRESSOR OF GCR2"/>
    <property type="match status" value="1"/>
</dbReference>
<feature type="region of interest" description="Disordered" evidence="1">
    <location>
        <begin position="496"/>
        <end position="534"/>
    </location>
</feature>
<dbReference type="STRING" id="3469.A0A4Y7IYJ9"/>
<sequence>MHSMHPVMLPDKNFMAITKRPKTELEDEVYLRTDASPRPSGVFAFLYIRNLAIRESGDKAMVLCFVEFSDTKCALTAMDALQGEQIRIQSVESPNNVNGMFDAAKAETLNPNSSSSIHSLHLQILEIISPYTTDYIWQPFTLTPSNPTSETPHFHGKPKYGDNLEDEWFIIFLLFEISRRISQLSIQVWDTDGEFLLIGAAFHLPNWLNPETSRNRVFIRRVRAPEPVQLAIRNMILEYPDRARLNMHRVRVPVSIAKVLIKIKSFYDKDIDSMKYAARMEKFISGGSSDEIVYGQLVQQTFQAPKCYPMPYRNDGAVYVEAELGMKIACGFEMMYQQRPMKIWMASEMMSAPVRCIDEIFALPHSSEEFKCLELHPSDNDAWLYDGEDELKLAMVEREKELELYELKQKKSQKEKEKKDADHPAESAVNDSDLGDINALLKDIESVMGRFGGRDVTDIEEGSSSDMDTGNTSEDEELTPVDVDVNLVKRLLDSFSSQQGFPGPASNLLGLMGLQLPQPEDDATTHAASKKDSK</sequence>
<keyword evidence="3" id="KW-1185">Reference proteome</keyword>
<dbReference type="GO" id="GO:0005634">
    <property type="term" value="C:nucleus"/>
    <property type="evidence" value="ECO:0007669"/>
    <property type="project" value="TreeGrafter"/>
</dbReference>
<dbReference type="Gramene" id="RZC52870">
    <property type="protein sequence ID" value="RZC52870"/>
    <property type="gene ID" value="C5167_021306"/>
</dbReference>
<dbReference type="EMBL" id="CM010716">
    <property type="protein sequence ID" value="RZC52870.1"/>
    <property type="molecule type" value="Genomic_DNA"/>
</dbReference>
<dbReference type="InterPro" id="IPR010770">
    <property type="entry name" value="Ecd"/>
</dbReference>
<dbReference type="AlphaFoldDB" id="A0A4Y7IYJ9"/>
<dbReference type="Pfam" id="PF07093">
    <property type="entry name" value="SGT1"/>
    <property type="match status" value="3"/>
</dbReference>
<organism evidence="2 3">
    <name type="scientific">Papaver somniferum</name>
    <name type="common">Opium poppy</name>
    <dbReference type="NCBI Taxonomy" id="3469"/>
    <lineage>
        <taxon>Eukaryota</taxon>
        <taxon>Viridiplantae</taxon>
        <taxon>Streptophyta</taxon>
        <taxon>Embryophyta</taxon>
        <taxon>Tracheophyta</taxon>
        <taxon>Spermatophyta</taxon>
        <taxon>Magnoliopsida</taxon>
        <taxon>Ranunculales</taxon>
        <taxon>Papaveraceae</taxon>
        <taxon>Papaveroideae</taxon>
        <taxon>Papaver</taxon>
    </lineage>
</organism>
<evidence type="ECO:0008006" key="4">
    <source>
        <dbReference type="Google" id="ProtNLM"/>
    </source>
</evidence>
<evidence type="ECO:0000313" key="3">
    <source>
        <dbReference type="Proteomes" id="UP000316621"/>
    </source>
</evidence>
<gene>
    <name evidence="2" type="ORF">C5167_021306</name>
</gene>
<evidence type="ECO:0000313" key="2">
    <source>
        <dbReference type="EMBL" id="RZC52870.1"/>
    </source>
</evidence>
<feature type="region of interest" description="Disordered" evidence="1">
    <location>
        <begin position="452"/>
        <end position="481"/>
    </location>
</feature>
<reference evidence="2 3" key="1">
    <citation type="journal article" date="2018" name="Science">
        <title>The opium poppy genome and morphinan production.</title>
        <authorList>
            <person name="Guo L."/>
            <person name="Winzer T."/>
            <person name="Yang X."/>
            <person name="Li Y."/>
            <person name="Ning Z."/>
            <person name="He Z."/>
            <person name="Teodor R."/>
            <person name="Lu Y."/>
            <person name="Bowser T.A."/>
            <person name="Graham I.A."/>
            <person name="Ye K."/>
        </authorList>
    </citation>
    <scope>NUCLEOTIDE SEQUENCE [LARGE SCALE GENOMIC DNA]</scope>
    <source>
        <strain evidence="3">cv. HN1</strain>
        <tissue evidence="2">Leaves</tissue>
    </source>
</reference>
<protein>
    <recommendedName>
        <fullName evidence="4">RRM domain-containing protein</fullName>
    </recommendedName>
</protein>
<feature type="region of interest" description="Disordered" evidence="1">
    <location>
        <begin position="410"/>
        <end position="431"/>
    </location>
</feature>
<proteinExistence type="predicted"/>
<accession>A0A4Y7IYJ9</accession>
<dbReference type="Proteomes" id="UP000316621">
    <property type="component" value="Chromosome 2"/>
</dbReference>
<feature type="compositionally biased region" description="Basic and acidic residues" evidence="1">
    <location>
        <begin position="410"/>
        <end position="425"/>
    </location>
</feature>
<evidence type="ECO:0000256" key="1">
    <source>
        <dbReference type="SAM" id="MobiDB-lite"/>
    </source>
</evidence>
<feature type="compositionally biased region" description="Low complexity" evidence="1">
    <location>
        <begin position="508"/>
        <end position="518"/>
    </location>
</feature>
<name>A0A4Y7IYJ9_PAPSO</name>